<dbReference type="PANTHER" id="PTHR21294:SF17">
    <property type="entry name" value="PROTEIN FIXA"/>
    <property type="match status" value="1"/>
</dbReference>
<sequence>MHVVVCIKQVPDSREIRIDPVSNTLIREGVPAIVNIFDLHGVEEAVRIKERIACTRVTVLTMGPKSARSALQECISLGADEGVLVSDRAFAGADTLATSYVLAEAIRMAAQVWGPVDLVICGKQTLDGDTGQVGPGIAARLDLEQLTYVERIRSVDPDAGRITVERHLEDGVEVVETSLPALVTVVEGINEVRRASMPGMLRAVRYEPLVWTVADFPEIDRSRLGLKGSPTVVGKAWVPEPITRSGEALGGPDGDGNGNDSAAQVAAAQLFDRLLATDLPARLGWTGVGPMEGSTGSGTRDPSPHDHAVEEGNGVAADGRGR</sequence>
<gene>
    <name evidence="6" type="ORF">LIP_1948</name>
</gene>
<dbReference type="InterPro" id="IPR014729">
    <property type="entry name" value="Rossmann-like_a/b/a_fold"/>
</dbReference>
<dbReference type="InterPro" id="IPR000049">
    <property type="entry name" value="ET-Flavoprotein_bsu_CS"/>
</dbReference>
<dbReference type="AlphaFoldDB" id="A0A0K2SLU1"/>
<dbReference type="GO" id="GO:0009055">
    <property type="term" value="F:electron transfer activity"/>
    <property type="evidence" value="ECO:0007669"/>
    <property type="project" value="InterPro"/>
</dbReference>
<comment type="cofactor">
    <cofactor evidence="3">
        <name>AMP</name>
        <dbReference type="ChEBI" id="CHEBI:456215"/>
    </cofactor>
</comment>
<keyword evidence="7" id="KW-1185">Reference proteome</keyword>
<feature type="domain" description="Electron transfer flavoprotein alpha/beta-subunit N-terminal" evidence="5">
    <location>
        <begin position="22"/>
        <end position="220"/>
    </location>
</feature>
<dbReference type="STRING" id="1555112.LIP_1948"/>
<evidence type="ECO:0000256" key="3">
    <source>
        <dbReference type="ARBA" id="ARBA00049933"/>
    </source>
</evidence>
<dbReference type="InterPro" id="IPR014730">
    <property type="entry name" value="ETF_a/b_N"/>
</dbReference>
<accession>A0A0K2SLU1</accession>
<feature type="region of interest" description="Disordered" evidence="4">
    <location>
        <begin position="285"/>
        <end position="322"/>
    </location>
</feature>
<dbReference type="InterPro" id="IPR012255">
    <property type="entry name" value="ETF_b"/>
</dbReference>
<dbReference type="SUPFAM" id="SSF52402">
    <property type="entry name" value="Adenine nucleotide alpha hydrolases-like"/>
    <property type="match status" value="1"/>
</dbReference>
<evidence type="ECO:0000256" key="4">
    <source>
        <dbReference type="SAM" id="MobiDB-lite"/>
    </source>
</evidence>
<dbReference type="PROSITE" id="PS01065">
    <property type="entry name" value="ETF_BETA"/>
    <property type="match status" value="1"/>
</dbReference>
<protein>
    <recommendedName>
        <fullName evidence="2">Electron transfer flavoprotein small subunit</fullName>
    </recommendedName>
</protein>
<name>A0A0K2SLU1_LIMPI</name>
<dbReference type="InterPro" id="IPR033948">
    <property type="entry name" value="ETF_beta_N"/>
</dbReference>
<dbReference type="SMART" id="SM00893">
    <property type="entry name" value="ETF"/>
    <property type="match status" value="1"/>
</dbReference>
<dbReference type="OrthoDB" id="9804960at2"/>
<evidence type="ECO:0000313" key="7">
    <source>
        <dbReference type="Proteomes" id="UP000065807"/>
    </source>
</evidence>
<organism evidence="6 7">
    <name type="scientific">Limnochorda pilosa</name>
    <dbReference type="NCBI Taxonomy" id="1555112"/>
    <lineage>
        <taxon>Bacteria</taxon>
        <taxon>Bacillati</taxon>
        <taxon>Bacillota</taxon>
        <taxon>Limnochordia</taxon>
        <taxon>Limnochordales</taxon>
        <taxon>Limnochordaceae</taxon>
        <taxon>Limnochorda</taxon>
    </lineage>
</organism>
<comment type="similarity">
    <text evidence="1">Belongs to the ETF beta-subunit/FixA family.</text>
</comment>
<reference evidence="7" key="1">
    <citation type="submission" date="2015-07" db="EMBL/GenBank/DDBJ databases">
        <title>Complete genome sequence and phylogenetic analysis of Limnochorda pilosa.</title>
        <authorList>
            <person name="Watanabe M."/>
            <person name="Kojima H."/>
            <person name="Fukui M."/>
        </authorList>
    </citation>
    <scope>NUCLEOTIDE SEQUENCE [LARGE SCALE GENOMIC DNA]</scope>
    <source>
        <strain evidence="7">HC45</strain>
    </source>
</reference>
<dbReference type="Pfam" id="PF01012">
    <property type="entry name" value="ETF"/>
    <property type="match status" value="1"/>
</dbReference>
<reference evidence="7" key="2">
    <citation type="journal article" date="2016" name="Int. J. Syst. Evol. Microbiol.">
        <title>Complete genome sequence and cell structure of Limnochorda pilosa, a Gram-negative spore-former within the phylum Firmicutes.</title>
        <authorList>
            <person name="Watanabe M."/>
            <person name="Kojima H."/>
            <person name="Fukui M."/>
        </authorList>
    </citation>
    <scope>NUCLEOTIDE SEQUENCE [LARGE SCALE GENOMIC DNA]</scope>
    <source>
        <strain evidence="7">HC45</strain>
    </source>
</reference>
<dbReference type="EMBL" id="AP014924">
    <property type="protein sequence ID" value="BAS27789.1"/>
    <property type="molecule type" value="Genomic_DNA"/>
</dbReference>
<dbReference type="CDD" id="cd01714">
    <property type="entry name" value="ETF_beta"/>
    <property type="match status" value="1"/>
</dbReference>
<evidence type="ECO:0000256" key="2">
    <source>
        <dbReference type="ARBA" id="ARBA00042002"/>
    </source>
</evidence>
<dbReference type="Gene3D" id="3.40.50.620">
    <property type="entry name" value="HUPs"/>
    <property type="match status" value="1"/>
</dbReference>
<evidence type="ECO:0000256" key="1">
    <source>
        <dbReference type="ARBA" id="ARBA00007557"/>
    </source>
</evidence>
<dbReference type="Proteomes" id="UP000065807">
    <property type="component" value="Chromosome"/>
</dbReference>
<dbReference type="KEGG" id="lpil:LIP_1948"/>
<evidence type="ECO:0000313" key="6">
    <source>
        <dbReference type="EMBL" id="BAS27789.1"/>
    </source>
</evidence>
<dbReference type="PATRIC" id="fig|1555112.3.peg.1981"/>
<dbReference type="PANTHER" id="PTHR21294">
    <property type="entry name" value="ELECTRON TRANSFER FLAVOPROTEIN BETA-SUBUNIT"/>
    <property type="match status" value="1"/>
</dbReference>
<proteinExistence type="inferred from homology"/>
<evidence type="ECO:0000259" key="5">
    <source>
        <dbReference type="SMART" id="SM00893"/>
    </source>
</evidence>